<evidence type="ECO:0000313" key="3">
    <source>
        <dbReference type="Proteomes" id="UP000053257"/>
    </source>
</evidence>
<evidence type="ECO:0000256" key="1">
    <source>
        <dbReference type="SAM" id="MobiDB-lite"/>
    </source>
</evidence>
<dbReference type="AlphaFoldDB" id="A0A0C3S3P3"/>
<protein>
    <submittedName>
        <fullName evidence="2">Uncharacterized protein</fullName>
    </submittedName>
</protein>
<name>A0A0C3S3P3_PHLG1</name>
<sequence length="192" mass="18854">MAPVAAAPPPAYAVRPRTALGYREARVGAGYPGAGCGYGQGYGGGGYGGVYGQGGGHYYDPRFAGQTGFGYGPQAGMMGGGVGARMGGAGAGTVGAGYGAGAGACATGPGGAAMGMGGGAPGGASYDPSLAQRIAGDVQMVVGYSRGDPAMVERGQQKRMGMLPAVTGPRRHEHGDPYTGGGGSYHQRHRRY</sequence>
<evidence type="ECO:0000313" key="2">
    <source>
        <dbReference type="EMBL" id="KIP10191.1"/>
    </source>
</evidence>
<accession>A0A0C3S3P3</accession>
<proteinExistence type="predicted"/>
<organism evidence="2 3">
    <name type="scientific">Phlebiopsis gigantea (strain 11061_1 CR5-6)</name>
    <name type="common">White-rot fungus</name>
    <name type="synonym">Peniophora gigantea</name>
    <dbReference type="NCBI Taxonomy" id="745531"/>
    <lineage>
        <taxon>Eukaryota</taxon>
        <taxon>Fungi</taxon>
        <taxon>Dikarya</taxon>
        <taxon>Basidiomycota</taxon>
        <taxon>Agaricomycotina</taxon>
        <taxon>Agaricomycetes</taxon>
        <taxon>Polyporales</taxon>
        <taxon>Phanerochaetaceae</taxon>
        <taxon>Phlebiopsis</taxon>
    </lineage>
</organism>
<dbReference type="HOGENOM" id="CLU_1415646_0_0_1"/>
<dbReference type="EMBL" id="KN840457">
    <property type="protein sequence ID" value="KIP10191.1"/>
    <property type="molecule type" value="Genomic_DNA"/>
</dbReference>
<gene>
    <name evidence="2" type="ORF">PHLGIDRAFT_265734</name>
</gene>
<dbReference type="Proteomes" id="UP000053257">
    <property type="component" value="Unassembled WGS sequence"/>
</dbReference>
<reference evidence="2 3" key="1">
    <citation type="journal article" date="2014" name="PLoS Genet.">
        <title>Analysis of the Phlebiopsis gigantea genome, transcriptome and secretome provides insight into its pioneer colonization strategies of wood.</title>
        <authorList>
            <person name="Hori C."/>
            <person name="Ishida T."/>
            <person name="Igarashi K."/>
            <person name="Samejima M."/>
            <person name="Suzuki H."/>
            <person name="Master E."/>
            <person name="Ferreira P."/>
            <person name="Ruiz-Duenas F.J."/>
            <person name="Held B."/>
            <person name="Canessa P."/>
            <person name="Larrondo L.F."/>
            <person name="Schmoll M."/>
            <person name="Druzhinina I.S."/>
            <person name="Kubicek C.P."/>
            <person name="Gaskell J.A."/>
            <person name="Kersten P."/>
            <person name="St John F."/>
            <person name="Glasner J."/>
            <person name="Sabat G."/>
            <person name="Splinter BonDurant S."/>
            <person name="Syed K."/>
            <person name="Yadav J."/>
            <person name="Mgbeahuruike A.C."/>
            <person name="Kovalchuk A."/>
            <person name="Asiegbu F.O."/>
            <person name="Lackner G."/>
            <person name="Hoffmeister D."/>
            <person name="Rencoret J."/>
            <person name="Gutierrez A."/>
            <person name="Sun H."/>
            <person name="Lindquist E."/>
            <person name="Barry K."/>
            <person name="Riley R."/>
            <person name="Grigoriev I.V."/>
            <person name="Henrissat B."/>
            <person name="Kues U."/>
            <person name="Berka R.M."/>
            <person name="Martinez A.T."/>
            <person name="Covert S.F."/>
            <person name="Blanchette R.A."/>
            <person name="Cullen D."/>
        </authorList>
    </citation>
    <scope>NUCLEOTIDE SEQUENCE [LARGE SCALE GENOMIC DNA]</scope>
    <source>
        <strain evidence="2 3">11061_1 CR5-6</strain>
    </source>
</reference>
<feature type="region of interest" description="Disordered" evidence="1">
    <location>
        <begin position="167"/>
        <end position="192"/>
    </location>
</feature>
<keyword evidence="3" id="KW-1185">Reference proteome</keyword>